<evidence type="ECO:0000256" key="9">
    <source>
        <dbReference type="ARBA" id="ARBA00023136"/>
    </source>
</evidence>
<keyword evidence="8" id="KW-1133">Transmembrane helix</keyword>
<evidence type="ECO:0000313" key="13">
    <source>
        <dbReference type="EMBL" id="QHU34227.1"/>
    </source>
</evidence>
<comment type="similarity">
    <text evidence="3">Belongs to the glycosyltransferase 7 family.</text>
</comment>
<sequence>MSKIQTYKYIPKFVFIVPYRDREKHKEWFINNIKDVANKNNHFFELYFIHQNDSRIFNRGAMKNFGFIFIKKKYPKDYKGITLVFHDVDTFPTKDVIFDYYTNEKIVKHFYGFHHTLGGIVSIRAKNFEHINGFPNYWGWGFEDNVFQDRCKKREYTIDRDHFYKINDESVHHFQDERYKVFNATNIDRVENDNKRNGLLTLLNYNIREEQLESDYMFMIHITGFDCEYDPLKETFQTHDLAKGNVIMKNYKQSSMKMIM</sequence>
<evidence type="ECO:0000256" key="1">
    <source>
        <dbReference type="ARBA" id="ARBA00004606"/>
    </source>
</evidence>
<dbReference type="UniPathway" id="UPA00378"/>
<dbReference type="SUPFAM" id="SSF53448">
    <property type="entry name" value="Nucleotide-diphospho-sugar transferases"/>
    <property type="match status" value="1"/>
</dbReference>
<reference evidence="13" key="1">
    <citation type="journal article" date="2020" name="Nature">
        <title>Giant virus diversity and host interactions through global metagenomics.</title>
        <authorList>
            <person name="Schulz F."/>
            <person name="Roux S."/>
            <person name="Paez-Espino D."/>
            <person name="Jungbluth S."/>
            <person name="Walsh D.A."/>
            <person name="Denef V.J."/>
            <person name="McMahon K.D."/>
            <person name="Konstantinidis K.T."/>
            <person name="Eloe-Fadrosh E.A."/>
            <person name="Kyrpides N.C."/>
            <person name="Woyke T."/>
        </authorList>
    </citation>
    <scope>NUCLEOTIDE SEQUENCE</scope>
    <source>
        <strain evidence="13">GVMAG-S-1016713-123</strain>
    </source>
</reference>
<dbReference type="Pfam" id="PF13733">
    <property type="entry name" value="Glyco_transf_7N"/>
    <property type="match status" value="1"/>
</dbReference>
<keyword evidence="9" id="KW-0472">Membrane</keyword>
<evidence type="ECO:0000256" key="10">
    <source>
        <dbReference type="ARBA" id="ARBA00023180"/>
    </source>
</evidence>
<dbReference type="Pfam" id="PF02709">
    <property type="entry name" value="Glyco_transf_7C"/>
    <property type="match status" value="1"/>
</dbReference>
<dbReference type="GO" id="GO:0005975">
    <property type="term" value="P:carbohydrate metabolic process"/>
    <property type="evidence" value="ECO:0007669"/>
    <property type="project" value="InterPro"/>
</dbReference>
<protein>
    <recommendedName>
        <fullName evidence="14">Galactosyltransferase C-terminal domain-containing protein</fullName>
    </recommendedName>
</protein>
<dbReference type="GO" id="GO:0016020">
    <property type="term" value="C:membrane"/>
    <property type="evidence" value="ECO:0007669"/>
    <property type="project" value="UniProtKB-SubCell"/>
</dbReference>
<dbReference type="PANTHER" id="PTHR19300">
    <property type="entry name" value="BETA-1,4-GALACTOSYLTRANSFERASE"/>
    <property type="match status" value="1"/>
</dbReference>
<keyword evidence="5" id="KW-0808">Transferase</keyword>
<keyword evidence="10" id="KW-0325">Glycoprotein</keyword>
<comment type="subcellular location">
    <subcellularLocation>
        <location evidence="1">Membrane</location>
        <topology evidence="1">Single-pass type II membrane protein</topology>
    </subcellularLocation>
</comment>
<evidence type="ECO:0000256" key="8">
    <source>
        <dbReference type="ARBA" id="ARBA00022989"/>
    </source>
</evidence>
<dbReference type="AlphaFoldDB" id="A0A6C0LUD9"/>
<keyword evidence="7" id="KW-0735">Signal-anchor</keyword>
<evidence type="ECO:0000256" key="2">
    <source>
        <dbReference type="ARBA" id="ARBA00004922"/>
    </source>
</evidence>
<keyword evidence="6" id="KW-0812">Transmembrane</keyword>
<evidence type="ECO:0000259" key="11">
    <source>
        <dbReference type="Pfam" id="PF02709"/>
    </source>
</evidence>
<evidence type="ECO:0008006" key="14">
    <source>
        <dbReference type="Google" id="ProtNLM"/>
    </source>
</evidence>
<accession>A0A6C0LUD9</accession>
<evidence type="ECO:0000259" key="12">
    <source>
        <dbReference type="Pfam" id="PF13733"/>
    </source>
</evidence>
<dbReference type="GO" id="GO:0005794">
    <property type="term" value="C:Golgi apparatus"/>
    <property type="evidence" value="ECO:0007669"/>
    <property type="project" value="TreeGrafter"/>
</dbReference>
<feature type="domain" description="Galactosyltransferase C-terminal" evidence="11">
    <location>
        <begin position="113"/>
        <end position="163"/>
    </location>
</feature>
<dbReference type="GO" id="GO:0008378">
    <property type="term" value="F:galactosyltransferase activity"/>
    <property type="evidence" value="ECO:0007669"/>
    <property type="project" value="TreeGrafter"/>
</dbReference>
<evidence type="ECO:0000256" key="5">
    <source>
        <dbReference type="ARBA" id="ARBA00022679"/>
    </source>
</evidence>
<dbReference type="InterPro" id="IPR003859">
    <property type="entry name" value="Galactosyl_T"/>
</dbReference>
<organism evidence="13">
    <name type="scientific">viral metagenome</name>
    <dbReference type="NCBI Taxonomy" id="1070528"/>
    <lineage>
        <taxon>unclassified sequences</taxon>
        <taxon>metagenomes</taxon>
        <taxon>organismal metagenomes</taxon>
    </lineage>
</organism>
<feature type="domain" description="Galactosyltransferase N-terminal" evidence="12">
    <location>
        <begin position="12"/>
        <end position="96"/>
    </location>
</feature>
<keyword evidence="4" id="KW-0328">Glycosyltransferase</keyword>
<dbReference type="PRINTS" id="PR02050">
    <property type="entry name" value="B14GALTRFASE"/>
</dbReference>
<evidence type="ECO:0000256" key="6">
    <source>
        <dbReference type="ARBA" id="ARBA00022692"/>
    </source>
</evidence>
<dbReference type="InterPro" id="IPR027791">
    <property type="entry name" value="Galactosyl_T_C"/>
</dbReference>
<proteinExistence type="inferred from homology"/>
<dbReference type="PANTHER" id="PTHR19300:SF57">
    <property type="entry name" value="BETA-1,4-N-ACETYLGALACTOSAMINYLTRANSFERASE"/>
    <property type="match status" value="1"/>
</dbReference>
<evidence type="ECO:0000256" key="3">
    <source>
        <dbReference type="ARBA" id="ARBA00005735"/>
    </source>
</evidence>
<dbReference type="InterPro" id="IPR027995">
    <property type="entry name" value="Galactosyl_T_N"/>
</dbReference>
<comment type="pathway">
    <text evidence="2">Protein modification; protein glycosylation.</text>
</comment>
<evidence type="ECO:0000256" key="7">
    <source>
        <dbReference type="ARBA" id="ARBA00022968"/>
    </source>
</evidence>
<dbReference type="InterPro" id="IPR029044">
    <property type="entry name" value="Nucleotide-diphossugar_trans"/>
</dbReference>
<dbReference type="Gene3D" id="3.90.550.10">
    <property type="entry name" value="Spore Coat Polysaccharide Biosynthesis Protein SpsA, Chain A"/>
    <property type="match status" value="1"/>
</dbReference>
<evidence type="ECO:0000256" key="4">
    <source>
        <dbReference type="ARBA" id="ARBA00022676"/>
    </source>
</evidence>
<dbReference type="EMBL" id="MN740568">
    <property type="protein sequence ID" value="QHU34227.1"/>
    <property type="molecule type" value="Genomic_DNA"/>
</dbReference>
<name>A0A6C0LUD9_9ZZZZ</name>